<organism evidence="2 3">
    <name type="scientific">Monodelphis domestica</name>
    <name type="common">Gray short-tailed opossum</name>
    <dbReference type="NCBI Taxonomy" id="13616"/>
    <lineage>
        <taxon>Eukaryota</taxon>
        <taxon>Metazoa</taxon>
        <taxon>Chordata</taxon>
        <taxon>Craniata</taxon>
        <taxon>Vertebrata</taxon>
        <taxon>Euteleostomi</taxon>
        <taxon>Mammalia</taxon>
        <taxon>Metatheria</taxon>
        <taxon>Didelphimorphia</taxon>
        <taxon>Didelphidae</taxon>
        <taxon>Monodelphis</taxon>
    </lineage>
</organism>
<dbReference type="OMA" id="KGPETNT"/>
<dbReference type="AlphaFoldDB" id="F6TDG8"/>
<accession>F6TDG8</accession>
<reference evidence="2" key="2">
    <citation type="submission" date="2025-08" db="UniProtKB">
        <authorList>
            <consortium name="Ensembl"/>
        </authorList>
    </citation>
    <scope>IDENTIFICATION</scope>
</reference>
<evidence type="ECO:0000313" key="2">
    <source>
        <dbReference type="Ensembl" id="ENSMODP00000029226.2"/>
    </source>
</evidence>
<dbReference type="GeneTree" id="ENSGT00940000168329"/>
<reference evidence="2 3" key="1">
    <citation type="journal article" date="2007" name="Nature">
        <title>Genome of the marsupial Monodelphis domestica reveals innovation in non-coding sequences.</title>
        <authorList>
            <person name="Mikkelsen T.S."/>
            <person name="Wakefield M.J."/>
            <person name="Aken B."/>
            <person name="Amemiya C.T."/>
            <person name="Chang J.L."/>
            <person name="Duke S."/>
            <person name="Garber M."/>
            <person name="Gentles A.J."/>
            <person name="Goodstadt L."/>
            <person name="Heger A."/>
            <person name="Jurka J."/>
            <person name="Kamal M."/>
            <person name="Mauceli E."/>
            <person name="Searle S.M."/>
            <person name="Sharpe T."/>
            <person name="Baker M.L."/>
            <person name="Batzer M.A."/>
            <person name="Benos P.V."/>
            <person name="Belov K."/>
            <person name="Clamp M."/>
            <person name="Cook A."/>
            <person name="Cuff J."/>
            <person name="Das R."/>
            <person name="Davidow L."/>
            <person name="Deakin J.E."/>
            <person name="Fazzari M.J."/>
            <person name="Glass J.L."/>
            <person name="Grabherr M."/>
            <person name="Greally J.M."/>
            <person name="Gu W."/>
            <person name="Hore T.A."/>
            <person name="Huttley G.A."/>
            <person name="Kleber M."/>
            <person name="Jirtle R.L."/>
            <person name="Koina E."/>
            <person name="Lee J.T."/>
            <person name="Mahony S."/>
            <person name="Marra M.A."/>
            <person name="Miller R.D."/>
            <person name="Nicholls R.D."/>
            <person name="Oda M."/>
            <person name="Papenfuss A.T."/>
            <person name="Parra Z.E."/>
            <person name="Pollock D.D."/>
            <person name="Ray D.A."/>
            <person name="Schein J.E."/>
            <person name="Speed T.P."/>
            <person name="Thompson K."/>
            <person name="VandeBerg J.L."/>
            <person name="Wade C.M."/>
            <person name="Walker J.A."/>
            <person name="Waters P.D."/>
            <person name="Webber C."/>
            <person name="Weidman J.R."/>
            <person name="Xie X."/>
            <person name="Zody M.C."/>
            <person name="Baldwin J."/>
            <person name="Abdouelleil A."/>
            <person name="Abdulkadir J."/>
            <person name="Abebe A."/>
            <person name="Abera B."/>
            <person name="Abreu J."/>
            <person name="Acer S.C."/>
            <person name="Aftuck L."/>
            <person name="Alexander A."/>
            <person name="An P."/>
            <person name="Anderson E."/>
            <person name="Anderson S."/>
            <person name="Arachi H."/>
            <person name="Azer M."/>
            <person name="Bachantsang P."/>
            <person name="Barry A."/>
            <person name="Bayul T."/>
            <person name="Berlin A."/>
            <person name="Bessette D."/>
            <person name="Bloom T."/>
            <person name="Bloom T."/>
            <person name="Boguslavskiy L."/>
            <person name="Bonnet C."/>
            <person name="Boukhgalter B."/>
            <person name="Bourzgui I."/>
            <person name="Brown A."/>
            <person name="Cahill P."/>
            <person name="Channer S."/>
            <person name="Cheshatsang Y."/>
            <person name="Chuda L."/>
            <person name="Citroen M."/>
            <person name="Collymore A."/>
            <person name="Cooke P."/>
            <person name="Costello M."/>
            <person name="D'Aco K."/>
            <person name="Daza R."/>
            <person name="De Haan G."/>
            <person name="DeGray S."/>
            <person name="DeMaso C."/>
            <person name="Dhargay N."/>
            <person name="Dooley K."/>
            <person name="Dooley E."/>
            <person name="Doricent M."/>
            <person name="Dorje P."/>
            <person name="Dorjee K."/>
            <person name="Dupes A."/>
            <person name="Elong R."/>
            <person name="Falk J."/>
            <person name="Farina A."/>
            <person name="Faro S."/>
            <person name="Ferguson D."/>
            <person name="Fisher S."/>
            <person name="Foley C.D."/>
            <person name="Franke A."/>
            <person name="Friedrich D."/>
            <person name="Gadbois L."/>
            <person name="Gearin G."/>
            <person name="Gearin C.R."/>
            <person name="Giannoukos G."/>
            <person name="Goode T."/>
            <person name="Graham J."/>
            <person name="Grandbois E."/>
            <person name="Grewal S."/>
            <person name="Gyaltsen K."/>
            <person name="Hafez N."/>
            <person name="Hagos B."/>
            <person name="Hall J."/>
            <person name="Henson C."/>
            <person name="Hollinger A."/>
            <person name="Honan T."/>
            <person name="Huard M.D."/>
            <person name="Hughes L."/>
            <person name="Hurhula B."/>
            <person name="Husby M.E."/>
            <person name="Kamat A."/>
            <person name="Kanga B."/>
            <person name="Kashin S."/>
            <person name="Khazanovich D."/>
            <person name="Kisner P."/>
            <person name="Lance K."/>
            <person name="Lara M."/>
            <person name="Lee W."/>
            <person name="Lennon N."/>
            <person name="Letendre F."/>
            <person name="LeVine R."/>
            <person name="Lipovsky A."/>
            <person name="Liu X."/>
            <person name="Liu J."/>
            <person name="Liu S."/>
            <person name="Lokyitsang T."/>
            <person name="Lokyitsang Y."/>
            <person name="Lubonja R."/>
            <person name="Lui A."/>
            <person name="MacDonald P."/>
            <person name="Magnisalis V."/>
            <person name="Maru K."/>
            <person name="Matthews C."/>
            <person name="McCusker W."/>
            <person name="McDonough S."/>
            <person name="Mehta T."/>
            <person name="Meldrim J."/>
            <person name="Meneus L."/>
            <person name="Mihai O."/>
            <person name="Mihalev A."/>
            <person name="Mihova T."/>
            <person name="Mittelman R."/>
            <person name="Mlenga V."/>
            <person name="Montmayeur A."/>
            <person name="Mulrain L."/>
            <person name="Navidi A."/>
            <person name="Naylor J."/>
            <person name="Negash T."/>
            <person name="Nguyen T."/>
            <person name="Nguyen N."/>
            <person name="Nicol R."/>
            <person name="Norbu C."/>
            <person name="Norbu N."/>
            <person name="Novod N."/>
            <person name="O'Neill B."/>
            <person name="Osman S."/>
            <person name="Markiewicz E."/>
            <person name="Oyono O.L."/>
            <person name="Patti C."/>
            <person name="Phunkhang P."/>
            <person name="Pierre F."/>
            <person name="Priest M."/>
            <person name="Raghuraman S."/>
            <person name="Rege F."/>
            <person name="Reyes R."/>
            <person name="Rise C."/>
            <person name="Rogov P."/>
            <person name="Ross K."/>
            <person name="Ryan E."/>
            <person name="Settipalli S."/>
            <person name="Shea T."/>
            <person name="Sherpa N."/>
            <person name="Shi L."/>
            <person name="Shih D."/>
            <person name="Sparrow T."/>
            <person name="Spaulding J."/>
            <person name="Stalker J."/>
            <person name="Stange-Thomann N."/>
            <person name="Stavropoulos S."/>
            <person name="Stone C."/>
            <person name="Strader C."/>
            <person name="Tesfaye S."/>
            <person name="Thomson T."/>
            <person name="Thoulutsang Y."/>
            <person name="Thoulutsang D."/>
            <person name="Topham K."/>
            <person name="Topping I."/>
            <person name="Tsamla T."/>
            <person name="Vassiliev H."/>
            <person name="Vo A."/>
            <person name="Wangchuk T."/>
            <person name="Wangdi T."/>
            <person name="Weiand M."/>
            <person name="Wilkinson J."/>
            <person name="Wilson A."/>
            <person name="Yadav S."/>
            <person name="Young G."/>
            <person name="Yu Q."/>
            <person name="Zembek L."/>
            <person name="Zhong D."/>
            <person name="Zimmer A."/>
            <person name="Zwirko Z."/>
            <person name="Jaffe D.B."/>
            <person name="Alvarez P."/>
            <person name="Brockman W."/>
            <person name="Butler J."/>
            <person name="Chin C."/>
            <person name="Gnerre S."/>
            <person name="MacCallum I."/>
            <person name="Graves J.A."/>
            <person name="Ponting C.P."/>
            <person name="Breen M."/>
            <person name="Samollow P.B."/>
            <person name="Lander E.S."/>
            <person name="Lindblad-Toh K."/>
        </authorList>
    </citation>
    <scope>NUCLEOTIDE SEQUENCE [LARGE SCALE GENOMIC DNA]</scope>
</reference>
<protein>
    <recommendedName>
        <fullName evidence="4">Parkin RBR E3 ubiquitin protein ligase</fullName>
    </recommendedName>
</protein>
<keyword evidence="3" id="KW-1185">Reference proteome</keyword>
<evidence type="ECO:0000256" key="1">
    <source>
        <dbReference type="SAM" id="MobiDB-lite"/>
    </source>
</evidence>
<dbReference type="InParanoid" id="F6TDG8"/>
<dbReference type="HOGENOM" id="CLU_2644312_0_0_1"/>
<dbReference type="STRING" id="13616.ENSMODP00000029226"/>
<evidence type="ECO:0000313" key="3">
    <source>
        <dbReference type="Proteomes" id="UP000002280"/>
    </source>
</evidence>
<dbReference type="eggNOG" id="KOG0006">
    <property type="taxonomic scope" value="Eukaryota"/>
</dbReference>
<name>F6TDG8_MONDO</name>
<reference evidence="2" key="3">
    <citation type="submission" date="2025-09" db="UniProtKB">
        <authorList>
            <consortium name="Ensembl"/>
        </authorList>
    </citation>
    <scope>IDENTIFICATION</scope>
</reference>
<dbReference type="Ensembl" id="ENSMODT00000030799.2">
    <property type="protein sequence ID" value="ENSMODP00000029226.2"/>
    <property type="gene ID" value="ENSMODG00000023274.2"/>
</dbReference>
<proteinExistence type="predicted"/>
<sequence length="89" mass="9605">MTEKNCDLDQQSIVHVVQRAQRGDQKEAMSGQNDPGHSRGVIGREPESLTRVDLSSSILPAYSVGLAVILENEDKDDSPPAGHSGNNHL</sequence>
<evidence type="ECO:0008006" key="4">
    <source>
        <dbReference type="Google" id="ProtNLM"/>
    </source>
</evidence>
<dbReference type="Proteomes" id="UP000002280">
    <property type="component" value="Chromosome 2"/>
</dbReference>
<dbReference type="Bgee" id="ENSMODG00000023274">
    <property type="expression patterns" value="Expressed in spermatocyte and 9 other cell types or tissues"/>
</dbReference>
<feature type="region of interest" description="Disordered" evidence="1">
    <location>
        <begin position="19"/>
        <end position="45"/>
    </location>
</feature>